<keyword evidence="1" id="KW-0808">Transferase</keyword>
<dbReference type="GO" id="GO:0016758">
    <property type="term" value="F:hexosyltransferase activity"/>
    <property type="evidence" value="ECO:0007669"/>
    <property type="project" value="UniProtKB-ARBA"/>
</dbReference>
<evidence type="ECO:0000259" key="2">
    <source>
        <dbReference type="Pfam" id="PF06722"/>
    </source>
</evidence>
<dbReference type="Proteomes" id="UP000289323">
    <property type="component" value="Unassembled WGS sequence"/>
</dbReference>
<dbReference type="AlphaFoldDB" id="A0A446BPC0"/>
<dbReference type="Pfam" id="PF06722">
    <property type="entry name" value="EryCIII-like_C"/>
    <property type="match status" value="1"/>
</dbReference>
<dbReference type="CDD" id="cd03784">
    <property type="entry name" value="GT1_Gtf-like"/>
    <property type="match status" value="1"/>
</dbReference>
<protein>
    <submittedName>
        <fullName evidence="3">Ea01636c-f10f-4c1b-b164-a74b7a55c220</fullName>
    </submittedName>
</protein>
<feature type="domain" description="Erythromycin biosynthesis protein CIII-like C-terminal" evidence="2">
    <location>
        <begin position="401"/>
        <end position="510"/>
    </location>
</feature>
<dbReference type="PANTHER" id="PTHR48050:SF13">
    <property type="entry name" value="STEROL 3-BETA-GLUCOSYLTRANSFERASE UGT80A2"/>
    <property type="match status" value="1"/>
</dbReference>
<dbReference type="InterPro" id="IPR010610">
    <property type="entry name" value="EryCIII-like_C"/>
</dbReference>
<gene>
    <name evidence="3" type="ORF">TT172_LOCUS6754</name>
</gene>
<dbReference type="Gene3D" id="3.40.50.2000">
    <property type="entry name" value="Glycogen Phosphorylase B"/>
    <property type="match status" value="2"/>
</dbReference>
<dbReference type="PANTHER" id="PTHR48050">
    <property type="entry name" value="STEROL 3-BETA-GLUCOSYLTRANSFERASE"/>
    <property type="match status" value="1"/>
</dbReference>
<name>A0A446BPC0_9PEZI</name>
<accession>A0A446BPC0</accession>
<dbReference type="GO" id="GO:0008194">
    <property type="term" value="F:UDP-glycosyltransferase activity"/>
    <property type="evidence" value="ECO:0007669"/>
    <property type="project" value="InterPro"/>
</dbReference>
<proteinExistence type="predicted"/>
<dbReference type="InterPro" id="IPR002213">
    <property type="entry name" value="UDP_glucos_trans"/>
</dbReference>
<dbReference type="SUPFAM" id="SSF53756">
    <property type="entry name" value="UDP-Glycosyltransferase/glycogen phosphorylase"/>
    <property type="match status" value="1"/>
</dbReference>
<organism evidence="3 4">
    <name type="scientific">Thermothielavioides terrestris</name>
    <dbReference type="NCBI Taxonomy" id="2587410"/>
    <lineage>
        <taxon>Eukaryota</taxon>
        <taxon>Fungi</taxon>
        <taxon>Dikarya</taxon>
        <taxon>Ascomycota</taxon>
        <taxon>Pezizomycotina</taxon>
        <taxon>Sordariomycetes</taxon>
        <taxon>Sordariomycetidae</taxon>
        <taxon>Sordariales</taxon>
        <taxon>Chaetomiaceae</taxon>
        <taxon>Thermothielavioides</taxon>
    </lineage>
</organism>
<reference evidence="3 4" key="1">
    <citation type="submission" date="2018-04" db="EMBL/GenBank/DDBJ databases">
        <authorList>
            <person name="Huttner S."/>
            <person name="Dainat J."/>
        </authorList>
    </citation>
    <scope>NUCLEOTIDE SEQUENCE [LARGE SCALE GENOMIC DNA]</scope>
</reference>
<evidence type="ECO:0000313" key="3">
    <source>
        <dbReference type="EMBL" id="SPQ24335.1"/>
    </source>
</evidence>
<dbReference type="EMBL" id="OUUZ01000013">
    <property type="protein sequence ID" value="SPQ24335.1"/>
    <property type="molecule type" value="Genomic_DNA"/>
</dbReference>
<dbReference type="InterPro" id="IPR050426">
    <property type="entry name" value="Glycosyltransferase_28"/>
</dbReference>
<sequence>MSHKQTSSLPDRHGSIFELCRTNAPRHVHPHRHPLRPLPLILILCTSSTAPGHVLPLCAIARHLVARGYAVTFVGGAHHRALIEAAGATFFPVDGSLTPEHGPLLPRWAAARARIPEGWPRMAHDFATFFVGQIEGQVRSTQAALEAVRRQARPAGREVLVVCETMWFGYLPWKWGKKDRPEGWAEGESMPRSLGVNVTPLMLDGVGMPPFPLGLTPVGDGGGGGPLAAAAVRERDALLREWLYKYVAKEAYDAFREKMKACGGTEVPDEWMVNLSVTAHDTTLQLCHPLLEYPRADLPEHVKFAGCLPPSKTVPPGFVFPAWWERDVVGNARLAADDPARRSVVVVSQGTLVRDYSMLLAPTIRALAGRKDVLLIALLGRQGAEVPPGILPSPEESVDVGNVRIADFIPYDSVLTYADVMVFNAGYGGFMHCVVNGVPVVAAGITEDKAEVSARVEWTGVGINLRTGRPSISAVAAAVDEILRNDKYRARARELAVEVAKGNPLEVVERELRALTQG</sequence>
<evidence type="ECO:0000256" key="1">
    <source>
        <dbReference type="ARBA" id="ARBA00022679"/>
    </source>
</evidence>
<evidence type="ECO:0000313" key="4">
    <source>
        <dbReference type="Proteomes" id="UP000289323"/>
    </source>
</evidence>